<keyword evidence="3" id="KW-1185">Reference proteome</keyword>
<feature type="domain" description="LysM" evidence="1">
    <location>
        <begin position="83"/>
        <end position="125"/>
    </location>
</feature>
<reference evidence="2" key="1">
    <citation type="submission" date="2020-08" db="EMBL/GenBank/DDBJ databases">
        <title>Plant Genome Project.</title>
        <authorList>
            <person name="Zhang R.-G."/>
        </authorList>
    </citation>
    <scope>NUCLEOTIDE SEQUENCE</scope>
    <source>
        <strain evidence="2">WSP0</strain>
        <tissue evidence="2">Leaf</tissue>
    </source>
</reference>
<proteinExistence type="predicted"/>
<organism evidence="2 3">
    <name type="scientific">Rhododendron griersonianum</name>
    <dbReference type="NCBI Taxonomy" id="479676"/>
    <lineage>
        <taxon>Eukaryota</taxon>
        <taxon>Viridiplantae</taxon>
        <taxon>Streptophyta</taxon>
        <taxon>Embryophyta</taxon>
        <taxon>Tracheophyta</taxon>
        <taxon>Spermatophyta</taxon>
        <taxon>Magnoliopsida</taxon>
        <taxon>eudicotyledons</taxon>
        <taxon>Gunneridae</taxon>
        <taxon>Pentapetalae</taxon>
        <taxon>asterids</taxon>
        <taxon>Ericales</taxon>
        <taxon>Ericaceae</taxon>
        <taxon>Ericoideae</taxon>
        <taxon>Rhodoreae</taxon>
        <taxon>Rhododendron</taxon>
    </lineage>
</organism>
<protein>
    <recommendedName>
        <fullName evidence="1">LysM domain-containing protein</fullName>
    </recommendedName>
</protein>
<accession>A0AAV6LP80</accession>
<sequence>MIEFPATTGRIRPRRSLIPHKKDHKFSYRETVSRMVHGSGRGSGTKVRIWKCCNEVVFNGGSPDPQHEMYVAVREAEEFVKASEGDVEDNDTLSSIADAVYNGLVSADQLKDANSISNPSVLDMG</sequence>
<dbReference type="Proteomes" id="UP000823749">
    <property type="component" value="Chromosome 1"/>
</dbReference>
<evidence type="ECO:0000259" key="1">
    <source>
        <dbReference type="PROSITE" id="PS51782"/>
    </source>
</evidence>
<name>A0AAV6LP80_9ERIC</name>
<dbReference type="InterPro" id="IPR036779">
    <property type="entry name" value="LysM_dom_sf"/>
</dbReference>
<dbReference type="PROSITE" id="PS51782">
    <property type="entry name" value="LYSM"/>
    <property type="match status" value="1"/>
</dbReference>
<gene>
    <name evidence="2" type="ORF">RHGRI_001827</name>
</gene>
<dbReference type="CDD" id="cd00118">
    <property type="entry name" value="LysM"/>
    <property type="match status" value="1"/>
</dbReference>
<evidence type="ECO:0000313" key="2">
    <source>
        <dbReference type="EMBL" id="KAG5566028.1"/>
    </source>
</evidence>
<dbReference type="Gene3D" id="3.10.350.10">
    <property type="entry name" value="LysM domain"/>
    <property type="match status" value="1"/>
</dbReference>
<dbReference type="Pfam" id="PF01476">
    <property type="entry name" value="LysM"/>
    <property type="match status" value="1"/>
</dbReference>
<dbReference type="EMBL" id="JACTNZ010000001">
    <property type="protein sequence ID" value="KAG5566028.1"/>
    <property type="molecule type" value="Genomic_DNA"/>
</dbReference>
<dbReference type="AlphaFoldDB" id="A0AAV6LP80"/>
<evidence type="ECO:0000313" key="3">
    <source>
        <dbReference type="Proteomes" id="UP000823749"/>
    </source>
</evidence>
<dbReference type="InterPro" id="IPR018392">
    <property type="entry name" value="LysM"/>
</dbReference>
<comment type="caution">
    <text evidence="2">The sequence shown here is derived from an EMBL/GenBank/DDBJ whole genome shotgun (WGS) entry which is preliminary data.</text>
</comment>